<keyword evidence="1" id="KW-0812">Transmembrane</keyword>
<feature type="transmembrane region" description="Helical" evidence="1">
    <location>
        <begin position="6"/>
        <end position="31"/>
    </location>
</feature>
<dbReference type="EMBL" id="MK072008">
    <property type="protein sequence ID" value="AYV77083.1"/>
    <property type="molecule type" value="Genomic_DNA"/>
</dbReference>
<reference evidence="2" key="1">
    <citation type="submission" date="2018-10" db="EMBL/GenBank/DDBJ databases">
        <title>Hidden diversity of soil giant viruses.</title>
        <authorList>
            <person name="Schulz F."/>
            <person name="Alteio L."/>
            <person name="Goudeau D."/>
            <person name="Ryan E.M."/>
            <person name="Malmstrom R.R."/>
            <person name="Blanchard J."/>
            <person name="Woyke T."/>
        </authorList>
    </citation>
    <scope>NUCLEOTIDE SEQUENCE</scope>
    <source>
        <strain evidence="2">BAV1</strain>
    </source>
</reference>
<feature type="transmembrane region" description="Helical" evidence="1">
    <location>
        <begin position="80"/>
        <end position="100"/>
    </location>
</feature>
<gene>
    <name evidence="2" type="ORF">Barrevirus11_13</name>
</gene>
<proteinExistence type="predicted"/>
<feature type="transmembrane region" description="Helical" evidence="1">
    <location>
        <begin position="43"/>
        <end position="65"/>
    </location>
</feature>
<protein>
    <submittedName>
        <fullName evidence="2">Uncharacterized protein</fullName>
    </submittedName>
</protein>
<evidence type="ECO:0000313" key="2">
    <source>
        <dbReference type="EMBL" id="AYV77083.1"/>
    </source>
</evidence>
<name>A0A3G4ZU10_9VIRU</name>
<evidence type="ECO:0000256" key="1">
    <source>
        <dbReference type="SAM" id="Phobius"/>
    </source>
</evidence>
<keyword evidence="1" id="KW-1133">Transmembrane helix</keyword>
<sequence length="122" mass="13785">MFRSVLSFILSSVKLFLISILYSLTIIKILTHITNNGTTYDNLTIIIITLLYIPGFIGLSFFMFLPFDLTNIRIYLGKDIVASICIATCIILFSCLALLIKNGLIFICDCIGPNISRNRNRR</sequence>
<accession>A0A3G4ZU10</accession>
<organism evidence="2">
    <name type="scientific">Barrevirus sp</name>
    <dbReference type="NCBI Taxonomy" id="2487763"/>
    <lineage>
        <taxon>Viruses</taxon>
        <taxon>Varidnaviria</taxon>
        <taxon>Bamfordvirae</taxon>
        <taxon>Nucleocytoviricota</taxon>
        <taxon>Megaviricetes</taxon>
        <taxon>Imitervirales</taxon>
        <taxon>Mimiviridae</taxon>
        <taxon>Klosneuvirinae</taxon>
    </lineage>
</organism>
<keyword evidence="1" id="KW-0472">Membrane</keyword>